<dbReference type="Proteomes" id="UP000199103">
    <property type="component" value="Chromosome I"/>
</dbReference>
<protein>
    <submittedName>
        <fullName evidence="2">Uncharacterized protein</fullName>
    </submittedName>
</protein>
<feature type="region of interest" description="Disordered" evidence="1">
    <location>
        <begin position="1"/>
        <end position="24"/>
    </location>
</feature>
<feature type="compositionally biased region" description="Basic and acidic residues" evidence="1">
    <location>
        <begin position="7"/>
        <end position="20"/>
    </location>
</feature>
<accession>A0A1H1NK07</accession>
<dbReference type="AlphaFoldDB" id="A0A1H1NK07"/>
<evidence type="ECO:0000313" key="2">
    <source>
        <dbReference type="EMBL" id="SDR99334.1"/>
    </source>
</evidence>
<dbReference type="STRING" id="630515.SAMN04489812_0544"/>
<dbReference type="EMBL" id="LT629772">
    <property type="protein sequence ID" value="SDR99334.1"/>
    <property type="molecule type" value="Genomic_DNA"/>
</dbReference>
<proteinExistence type="predicted"/>
<evidence type="ECO:0000313" key="3">
    <source>
        <dbReference type="Proteomes" id="UP000199103"/>
    </source>
</evidence>
<gene>
    <name evidence="2" type="ORF">SAMN04489812_0544</name>
</gene>
<name>A0A1H1NK07_9ACTN</name>
<evidence type="ECO:0000256" key="1">
    <source>
        <dbReference type="SAM" id="MobiDB-lite"/>
    </source>
</evidence>
<keyword evidence="3" id="KW-1185">Reference proteome</keyword>
<reference evidence="2 3" key="1">
    <citation type="submission" date="2016-10" db="EMBL/GenBank/DDBJ databases">
        <authorList>
            <person name="de Groot N.N."/>
        </authorList>
    </citation>
    <scope>NUCLEOTIDE SEQUENCE [LARGE SCALE GENOMIC DNA]</scope>
    <source>
        <strain evidence="2 3">DSM 21800</strain>
    </source>
</reference>
<sequence length="267" mass="28949">MIIPEGDAGRRRTDQDDDVTRPGPRSRWLLLPMILVVIAVAGCGAGSGDREARRRLDAVADGISREATQHWRSDTDPSWLAVWAANDSASGSDDEATVSVRPLSWRRVGGRGELDARIEVRVPPHAAVTFGDRSRPAGHAVRCVRIDTDESVRSISCRGQTPPGLPTPPTVPDLDAQTDMIKSALRQPTIDAARDHARRHAGPFTVRADIVDGSWVLVLTRSRNYACLAGVRSPDGSVSMVVPERRVMRPGEGGCDPYAILHPPDTH</sequence>
<organism evidence="2 3">
    <name type="scientific">Microlunatus soli</name>
    <dbReference type="NCBI Taxonomy" id="630515"/>
    <lineage>
        <taxon>Bacteria</taxon>
        <taxon>Bacillati</taxon>
        <taxon>Actinomycetota</taxon>
        <taxon>Actinomycetes</taxon>
        <taxon>Propionibacteriales</taxon>
        <taxon>Propionibacteriaceae</taxon>
        <taxon>Microlunatus</taxon>
    </lineage>
</organism>